<evidence type="ECO:0000256" key="11">
    <source>
        <dbReference type="HAMAP-Rule" id="MF_00276"/>
    </source>
</evidence>
<evidence type="ECO:0000256" key="1">
    <source>
        <dbReference type="ARBA" id="ARBA00022448"/>
    </source>
</evidence>
<keyword evidence="3 11" id="KW-0633">Potassium transport</keyword>
<evidence type="ECO:0000256" key="4">
    <source>
        <dbReference type="ARBA" id="ARBA00022692"/>
    </source>
</evidence>
<evidence type="ECO:0000313" key="12">
    <source>
        <dbReference type="EMBL" id="QAY59641.1"/>
    </source>
</evidence>
<dbReference type="NCBIfam" id="TIGR00681">
    <property type="entry name" value="kdpC"/>
    <property type="match status" value="1"/>
</dbReference>
<evidence type="ECO:0000313" key="13">
    <source>
        <dbReference type="Proteomes" id="UP000293995"/>
    </source>
</evidence>
<comment type="subunit">
    <text evidence="11">The system is composed of three essential subunits: KdpA, KdpB and KdpC.</text>
</comment>
<keyword evidence="13" id="KW-1185">Reference proteome</keyword>
<dbReference type="HAMAP" id="MF_00276">
    <property type="entry name" value="KdpC"/>
    <property type="match status" value="1"/>
</dbReference>
<dbReference type="PANTHER" id="PTHR30042:SF2">
    <property type="entry name" value="POTASSIUM-TRANSPORTING ATPASE KDPC SUBUNIT"/>
    <property type="match status" value="1"/>
</dbReference>
<dbReference type="RefSeq" id="WP_129387387.1">
    <property type="nucleotide sequence ID" value="NZ_CP035494.1"/>
</dbReference>
<proteinExistence type="inferred from homology"/>
<name>A0A4V0YD66_9MICO</name>
<evidence type="ECO:0000256" key="10">
    <source>
        <dbReference type="ARBA" id="ARBA00023136"/>
    </source>
</evidence>
<keyword evidence="6 11" id="KW-0067">ATP-binding</keyword>
<evidence type="ECO:0000256" key="9">
    <source>
        <dbReference type="ARBA" id="ARBA00023065"/>
    </source>
</evidence>
<keyword evidence="4 11" id="KW-0812">Transmembrane</keyword>
<dbReference type="GO" id="GO:0016787">
    <property type="term" value="F:hydrolase activity"/>
    <property type="evidence" value="ECO:0007669"/>
    <property type="project" value="UniProtKB-KW"/>
</dbReference>
<keyword evidence="10 11" id="KW-0472">Membrane</keyword>
<keyword evidence="7 11" id="KW-0630">Potassium</keyword>
<keyword evidence="8 11" id="KW-1133">Transmembrane helix</keyword>
<dbReference type="Proteomes" id="UP000293995">
    <property type="component" value="Chromosome"/>
</dbReference>
<evidence type="ECO:0000256" key="6">
    <source>
        <dbReference type="ARBA" id="ARBA00022840"/>
    </source>
</evidence>
<keyword evidence="2 11" id="KW-1003">Cell membrane</keyword>
<evidence type="ECO:0000256" key="7">
    <source>
        <dbReference type="ARBA" id="ARBA00022958"/>
    </source>
</evidence>
<dbReference type="AlphaFoldDB" id="A0A4V0YD66"/>
<keyword evidence="12" id="KW-0378">Hydrolase</keyword>
<protein>
    <recommendedName>
        <fullName evidence="11">Potassium-transporting ATPase KdpC subunit</fullName>
    </recommendedName>
    <alternativeName>
        <fullName evidence="11">ATP phosphohydrolase [potassium-transporting] C chain</fullName>
    </alternativeName>
    <alternativeName>
        <fullName evidence="11">Potassium-binding and translocating subunit C</fullName>
    </alternativeName>
    <alternativeName>
        <fullName evidence="11">Potassium-translocating ATPase C chain</fullName>
    </alternativeName>
</protein>
<reference evidence="12 13" key="1">
    <citation type="submission" date="2019-01" db="EMBL/GenBank/DDBJ databases">
        <title>Genome sequencing of strain DFW100M-13.</title>
        <authorList>
            <person name="Heo J."/>
            <person name="Kim S.-J."/>
            <person name="Kim J.-S."/>
            <person name="Hong S.-B."/>
            <person name="Kwon S.-W."/>
        </authorList>
    </citation>
    <scope>NUCLEOTIDE SEQUENCE [LARGE SCALE GENOMIC DNA]</scope>
    <source>
        <strain evidence="12 13">DFW100M-13</strain>
    </source>
</reference>
<keyword evidence="9 11" id="KW-0406">Ion transport</keyword>
<dbReference type="PANTHER" id="PTHR30042">
    <property type="entry name" value="POTASSIUM-TRANSPORTING ATPASE C CHAIN"/>
    <property type="match status" value="1"/>
</dbReference>
<dbReference type="OrthoDB" id="9788285at2"/>
<comment type="similarity">
    <text evidence="11">Belongs to the KdpC family.</text>
</comment>
<dbReference type="NCBIfam" id="NF001454">
    <property type="entry name" value="PRK00315.1"/>
    <property type="match status" value="1"/>
</dbReference>
<evidence type="ECO:0000256" key="5">
    <source>
        <dbReference type="ARBA" id="ARBA00022741"/>
    </source>
</evidence>
<dbReference type="InterPro" id="IPR003820">
    <property type="entry name" value="KdpC"/>
</dbReference>
<dbReference type="GO" id="GO:0005524">
    <property type="term" value="F:ATP binding"/>
    <property type="evidence" value="ECO:0007669"/>
    <property type="project" value="UniProtKB-UniRule"/>
</dbReference>
<organism evidence="12 13">
    <name type="scientific">Microbacterium protaetiae</name>
    <dbReference type="NCBI Taxonomy" id="2509458"/>
    <lineage>
        <taxon>Bacteria</taxon>
        <taxon>Bacillati</taxon>
        <taxon>Actinomycetota</taxon>
        <taxon>Actinomycetes</taxon>
        <taxon>Micrococcales</taxon>
        <taxon>Microbacteriaceae</taxon>
        <taxon>Microbacterium</taxon>
    </lineage>
</organism>
<comment type="subcellular location">
    <subcellularLocation>
        <location evidence="11">Cell membrane</location>
        <topology evidence="11">Single-pass membrane protein</topology>
    </subcellularLocation>
</comment>
<comment type="function">
    <text evidence="11">Part of the high-affinity ATP-driven potassium transport (or Kdp) system, which catalyzes the hydrolysis of ATP coupled with the electrogenic transport of potassium into the cytoplasm. This subunit acts as a catalytic chaperone that increases the ATP-binding affinity of the ATP-hydrolyzing subunit KdpB by the formation of a transient KdpB/KdpC/ATP ternary complex.</text>
</comment>
<evidence type="ECO:0000256" key="8">
    <source>
        <dbReference type="ARBA" id="ARBA00022989"/>
    </source>
</evidence>
<evidence type="ECO:0000256" key="2">
    <source>
        <dbReference type="ARBA" id="ARBA00022475"/>
    </source>
</evidence>
<dbReference type="Pfam" id="PF02669">
    <property type="entry name" value="KdpC"/>
    <property type="match status" value="1"/>
</dbReference>
<keyword evidence="1 11" id="KW-0813">Transport</keyword>
<dbReference type="EMBL" id="CP035494">
    <property type="protein sequence ID" value="QAY59641.1"/>
    <property type="molecule type" value="Genomic_DNA"/>
</dbReference>
<evidence type="ECO:0000256" key="3">
    <source>
        <dbReference type="ARBA" id="ARBA00022538"/>
    </source>
</evidence>
<accession>A0A4V0YD66</accession>
<keyword evidence="5 11" id="KW-0547">Nucleotide-binding</keyword>
<gene>
    <name evidence="11 12" type="primary">kdpC</name>
    <name evidence="12" type="ORF">ET475_06310</name>
</gene>
<dbReference type="PIRSF" id="PIRSF001296">
    <property type="entry name" value="K_ATPase_KdpC"/>
    <property type="match status" value="1"/>
</dbReference>
<dbReference type="GO" id="GO:0008556">
    <property type="term" value="F:P-type potassium transmembrane transporter activity"/>
    <property type="evidence" value="ECO:0007669"/>
    <property type="project" value="InterPro"/>
</dbReference>
<dbReference type="GO" id="GO:0005886">
    <property type="term" value="C:plasma membrane"/>
    <property type="evidence" value="ECO:0007669"/>
    <property type="project" value="UniProtKB-SubCell"/>
</dbReference>
<dbReference type="KEGG" id="mprt:ET475_06310"/>
<sequence length="201" mass="20651">MSSALRAGRTLLAAVVIMIALTVVLGVVYPLVITGIGQLAFPWQANGSVLHDKQGAAVGSALLGQSFVDADGDPLPRYFQSRPSEAADGYAGTSSGGSNLGPESATLIAEIRQRTTQIATFNGVPESEVPADAVTASASGLDPDISPAYAQIQVARVARARGIPVAEVAALVRRYTQGLDAAPLGEGTVNVVELNLALDER</sequence>